<dbReference type="Gene3D" id="3.90.550.10">
    <property type="entry name" value="Spore Coat Polysaccharide Biosynthesis Protein SpsA, Chain A"/>
    <property type="match status" value="1"/>
</dbReference>
<gene>
    <name evidence="5" type="primary">kfoC_3</name>
    <name evidence="5" type="ORF">ERS852461_03482</name>
    <name evidence="6" type="ORF">NXY30_11330</name>
</gene>
<accession>A0A174RB74</accession>
<organism evidence="5 7">
    <name type="scientific">Bacteroides faecis</name>
    <dbReference type="NCBI Taxonomy" id="674529"/>
    <lineage>
        <taxon>Bacteria</taxon>
        <taxon>Pseudomonadati</taxon>
        <taxon>Bacteroidota</taxon>
        <taxon>Bacteroidia</taxon>
        <taxon>Bacteroidales</taxon>
        <taxon>Bacteroidaceae</taxon>
        <taxon>Bacteroides</taxon>
    </lineage>
</organism>
<keyword evidence="2" id="KW-0328">Glycosyltransferase</keyword>
<dbReference type="GeneID" id="69589075"/>
<evidence type="ECO:0000256" key="2">
    <source>
        <dbReference type="ARBA" id="ARBA00022676"/>
    </source>
</evidence>
<feature type="domain" description="Glycosyltransferase 2-like" evidence="4">
    <location>
        <begin position="5"/>
        <end position="136"/>
    </location>
</feature>
<reference evidence="6" key="2">
    <citation type="submission" date="2022-08" db="EMBL/GenBank/DDBJ databases">
        <title>Genome Sequencing of Bacteroides fragilis Group Isolates with Nanopore Technology.</title>
        <authorList>
            <person name="Tisza M.J."/>
            <person name="Smith D."/>
            <person name="Dekker J.P."/>
        </authorList>
    </citation>
    <scope>NUCLEOTIDE SEQUENCE</scope>
    <source>
        <strain evidence="6">BFG-527</strain>
    </source>
</reference>
<dbReference type="InterPro" id="IPR001173">
    <property type="entry name" value="Glyco_trans_2-like"/>
</dbReference>
<evidence type="ECO:0000313" key="6">
    <source>
        <dbReference type="EMBL" id="UVQ76909.1"/>
    </source>
</evidence>
<dbReference type="Pfam" id="PF00535">
    <property type="entry name" value="Glycos_transf_2"/>
    <property type="match status" value="1"/>
</dbReference>
<dbReference type="SUPFAM" id="SSF53448">
    <property type="entry name" value="Nucleotide-diphospho-sugar transferases"/>
    <property type="match status" value="1"/>
</dbReference>
<reference evidence="5 7" key="1">
    <citation type="submission" date="2015-09" db="EMBL/GenBank/DDBJ databases">
        <authorList>
            <consortium name="Pathogen Informatics"/>
        </authorList>
    </citation>
    <scope>NUCLEOTIDE SEQUENCE [LARGE SCALE GENOMIC DNA]</scope>
    <source>
        <strain evidence="5 7">2789STDY5834846</strain>
    </source>
</reference>
<dbReference type="EMBL" id="CZAE01000018">
    <property type="protein sequence ID" value="CUP82673.1"/>
    <property type="molecule type" value="Genomic_DNA"/>
</dbReference>
<keyword evidence="3 5" id="KW-0808">Transferase</keyword>
<dbReference type="Proteomes" id="UP001060104">
    <property type="component" value="Chromosome"/>
</dbReference>
<evidence type="ECO:0000313" key="8">
    <source>
        <dbReference type="Proteomes" id="UP001060104"/>
    </source>
</evidence>
<evidence type="ECO:0000313" key="7">
    <source>
        <dbReference type="Proteomes" id="UP000095606"/>
    </source>
</evidence>
<evidence type="ECO:0000313" key="5">
    <source>
        <dbReference type="EMBL" id="CUP82673.1"/>
    </source>
</evidence>
<dbReference type="InterPro" id="IPR050834">
    <property type="entry name" value="Glycosyltransf_2"/>
</dbReference>
<dbReference type="GO" id="GO:0016757">
    <property type="term" value="F:glycosyltransferase activity"/>
    <property type="evidence" value="ECO:0007669"/>
    <property type="project" value="UniProtKB-KW"/>
</dbReference>
<protein>
    <submittedName>
        <fullName evidence="5">Glycosyltransferase</fullName>
    </submittedName>
</protein>
<keyword evidence="8" id="KW-1185">Reference proteome</keyword>
<evidence type="ECO:0000256" key="1">
    <source>
        <dbReference type="ARBA" id="ARBA00006739"/>
    </source>
</evidence>
<dbReference type="PANTHER" id="PTHR43685:SF5">
    <property type="entry name" value="GLYCOSYLTRANSFERASE EPSE-RELATED"/>
    <property type="match status" value="1"/>
</dbReference>
<comment type="similarity">
    <text evidence="1">Belongs to the glycosyltransferase 2 family.</text>
</comment>
<dbReference type="AlphaFoldDB" id="A0A174RB74"/>
<sequence>MPEITVLMPVRNGEKYIKNAIDSVLNQTLTDFEFLIIDDGSTDRTVKIIQDYADERIHLVKRKHQFIQNLNEGLQLASGAYIARMDADDIMHTERLRIQLKRMKKNPDITVCGTWAKIFSDKGNERKISHLGYGIIHEPVLELLKYNMLLHPSVMIKKEFLLNHHIKYQNYPCVEDYKLWFDIAKAGGILFVEPQELLMFRRSDTQVTVTKKEEMSLGSIRLRKEILLYLLSVYNNKTLNSLLSDFENLEKNKWMSNEDIFRFFVNLFNRIQRDTMV</sequence>
<dbReference type="CDD" id="cd00761">
    <property type="entry name" value="Glyco_tranf_GTA_type"/>
    <property type="match status" value="1"/>
</dbReference>
<evidence type="ECO:0000256" key="3">
    <source>
        <dbReference type="ARBA" id="ARBA00022679"/>
    </source>
</evidence>
<dbReference type="PANTHER" id="PTHR43685">
    <property type="entry name" value="GLYCOSYLTRANSFERASE"/>
    <property type="match status" value="1"/>
</dbReference>
<dbReference type="InterPro" id="IPR029044">
    <property type="entry name" value="Nucleotide-diphossugar_trans"/>
</dbReference>
<dbReference type="Proteomes" id="UP000095606">
    <property type="component" value="Unassembled WGS sequence"/>
</dbReference>
<dbReference type="EMBL" id="CP103141">
    <property type="protein sequence ID" value="UVQ76909.1"/>
    <property type="molecule type" value="Genomic_DNA"/>
</dbReference>
<accession>A0A642MNM2</accession>
<name>A0A174RB74_9BACE</name>
<dbReference type="RefSeq" id="WP_055270335.1">
    <property type="nucleotide sequence ID" value="NZ_CAJTBQ010000078.1"/>
</dbReference>
<proteinExistence type="inferred from homology"/>
<evidence type="ECO:0000259" key="4">
    <source>
        <dbReference type="Pfam" id="PF00535"/>
    </source>
</evidence>